<keyword evidence="10" id="KW-1185">Reference proteome</keyword>
<dbReference type="FunFam" id="3.40.50.720:FF:000039">
    <property type="entry name" value="Alcohol dehydrogenase AdhP"/>
    <property type="match status" value="1"/>
</dbReference>
<protein>
    <submittedName>
        <fullName evidence="9">GroES-like protein</fullName>
    </submittedName>
</protein>
<name>A0AAN6Q0V0_9PEZI</name>
<dbReference type="GO" id="GO:0008270">
    <property type="term" value="F:zinc ion binding"/>
    <property type="evidence" value="ECO:0007669"/>
    <property type="project" value="InterPro"/>
</dbReference>
<keyword evidence="3 7" id="KW-0479">Metal-binding</keyword>
<dbReference type="AlphaFoldDB" id="A0AAN6Q0V0"/>
<keyword evidence="6" id="KW-0520">NAD</keyword>
<evidence type="ECO:0000259" key="8">
    <source>
        <dbReference type="SMART" id="SM00829"/>
    </source>
</evidence>
<gene>
    <name evidence="9" type="ORF">N658DRAFT_476335</name>
</gene>
<evidence type="ECO:0000256" key="2">
    <source>
        <dbReference type="ARBA" id="ARBA00008072"/>
    </source>
</evidence>
<comment type="similarity">
    <text evidence="2 7">Belongs to the zinc-containing alcohol dehydrogenase family.</text>
</comment>
<dbReference type="Proteomes" id="UP001305647">
    <property type="component" value="Unassembled WGS sequence"/>
</dbReference>
<dbReference type="InterPro" id="IPR011032">
    <property type="entry name" value="GroES-like_sf"/>
</dbReference>
<dbReference type="Pfam" id="PF00107">
    <property type="entry name" value="ADH_zinc_N"/>
    <property type="match status" value="1"/>
</dbReference>
<dbReference type="InterPro" id="IPR002328">
    <property type="entry name" value="ADH_Zn_CS"/>
</dbReference>
<dbReference type="PANTHER" id="PTHR42940">
    <property type="entry name" value="ALCOHOL DEHYDROGENASE 1-RELATED"/>
    <property type="match status" value="1"/>
</dbReference>
<dbReference type="SUPFAM" id="SSF51735">
    <property type="entry name" value="NAD(P)-binding Rossmann-fold domains"/>
    <property type="match status" value="1"/>
</dbReference>
<dbReference type="SMART" id="SM00829">
    <property type="entry name" value="PKS_ER"/>
    <property type="match status" value="1"/>
</dbReference>
<reference evidence="9" key="2">
    <citation type="submission" date="2023-05" db="EMBL/GenBank/DDBJ databases">
        <authorList>
            <consortium name="Lawrence Berkeley National Laboratory"/>
            <person name="Steindorff A."/>
            <person name="Hensen N."/>
            <person name="Bonometti L."/>
            <person name="Westerberg I."/>
            <person name="Brannstrom I.O."/>
            <person name="Guillou S."/>
            <person name="Cros-Aarteil S."/>
            <person name="Calhoun S."/>
            <person name="Haridas S."/>
            <person name="Kuo A."/>
            <person name="Mondo S."/>
            <person name="Pangilinan J."/>
            <person name="Riley R."/>
            <person name="Labutti K."/>
            <person name="Andreopoulos B."/>
            <person name="Lipzen A."/>
            <person name="Chen C."/>
            <person name="Yanf M."/>
            <person name="Daum C."/>
            <person name="Ng V."/>
            <person name="Clum A."/>
            <person name="Ohm R."/>
            <person name="Martin F."/>
            <person name="Silar P."/>
            <person name="Natvig D."/>
            <person name="Lalanne C."/>
            <person name="Gautier V."/>
            <person name="Ament-Velasquez S.L."/>
            <person name="Kruys A."/>
            <person name="Hutchinson M.I."/>
            <person name="Powell A.J."/>
            <person name="Barry K."/>
            <person name="Miller A.N."/>
            <person name="Grigoriev I.V."/>
            <person name="Debuchy R."/>
            <person name="Gladieux P."/>
            <person name="Thoren M.H."/>
            <person name="Johannesson H."/>
        </authorList>
    </citation>
    <scope>NUCLEOTIDE SEQUENCE</scope>
    <source>
        <strain evidence="9">CBS 757.83</strain>
    </source>
</reference>
<comment type="caution">
    <text evidence="9">The sequence shown here is derived from an EMBL/GenBank/DDBJ whole genome shotgun (WGS) entry which is preliminary data.</text>
</comment>
<evidence type="ECO:0000256" key="5">
    <source>
        <dbReference type="ARBA" id="ARBA00023002"/>
    </source>
</evidence>
<dbReference type="Gene3D" id="3.90.180.10">
    <property type="entry name" value="Medium-chain alcohol dehydrogenases, catalytic domain"/>
    <property type="match status" value="1"/>
</dbReference>
<organism evidence="9 10">
    <name type="scientific">Parathielavia hyrcaniae</name>
    <dbReference type="NCBI Taxonomy" id="113614"/>
    <lineage>
        <taxon>Eukaryota</taxon>
        <taxon>Fungi</taxon>
        <taxon>Dikarya</taxon>
        <taxon>Ascomycota</taxon>
        <taxon>Pezizomycotina</taxon>
        <taxon>Sordariomycetes</taxon>
        <taxon>Sordariomycetidae</taxon>
        <taxon>Sordariales</taxon>
        <taxon>Chaetomiaceae</taxon>
        <taxon>Parathielavia</taxon>
    </lineage>
</organism>
<evidence type="ECO:0000256" key="3">
    <source>
        <dbReference type="ARBA" id="ARBA00022723"/>
    </source>
</evidence>
<evidence type="ECO:0000256" key="7">
    <source>
        <dbReference type="RuleBase" id="RU361277"/>
    </source>
</evidence>
<feature type="domain" description="Enoyl reductase (ER)" evidence="8">
    <location>
        <begin position="16"/>
        <end position="336"/>
    </location>
</feature>
<evidence type="ECO:0000313" key="9">
    <source>
        <dbReference type="EMBL" id="KAK4098941.1"/>
    </source>
</evidence>
<dbReference type="SUPFAM" id="SSF50129">
    <property type="entry name" value="GroES-like"/>
    <property type="match status" value="1"/>
</dbReference>
<dbReference type="PANTHER" id="PTHR42940:SF7">
    <property type="entry name" value="ALCOHOL DEHYDROGENASE-LIKE N-TERMINAL DOMAIN-CONTAINING PROTEIN"/>
    <property type="match status" value="1"/>
</dbReference>
<evidence type="ECO:0000256" key="4">
    <source>
        <dbReference type="ARBA" id="ARBA00022833"/>
    </source>
</evidence>
<sequence length="339" mass="35699">MSLPTTFKRAAFTEAGAPLAIGDVPLQQPGENEVLVKVEACGVCHSDMSVQRNDFGAGFPKTPGHEIIGRVAAVGEGVTKWKVGDRIGAGWHGGHDGTCGACKKGLYQMCENEPINGVTRDGGYAEYVLVRSEAGIDVPEDIDAAKFAPLLCAGLTVFNGIRQMNIGPGETVAIQGLGGLGHLAIQYANKFGFRVIAISRGANKEEFARELGAHEYIDTTKTEAGAAVAALGGASLIVTTNPHGEQIPELIKGLGPMGKLLVLSLAGEVPINVNMMTSKGLSVHTWPVGHAEDAEEAVKFARLQNVDCMIETFPLDKANEAYDAMAKGTVRFRAVLTMG</sequence>
<dbReference type="InterPro" id="IPR013154">
    <property type="entry name" value="ADH-like_N"/>
</dbReference>
<dbReference type="GO" id="GO:0004022">
    <property type="term" value="F:alcohol dehydrogenase (NAD+) activity"/>
    <property type="evidence" value="ECO:0007669"/>
    <property type="project" value="TreeGrafter"/>
</dbReference>
<dbReference type="Gene3D" id="3.40.50.720">
    <property type="entry name" value="NAD(P)-binding Rossmann-like Domain"/>
    <property type="match status" value="1"/>
</dbReference>
<reference evidence="9" key="1">
    <citation type="journal article" date="2023" name="Mol. Phylogenet. Evol.">
        <title>Genome-scale phylogeny and comparative genomics of the fungal order Sordariales.</title>
        <authorList>
            <person name="Hensen N."/>
            <person name="Bonometti L."/>
            <person name="Westerberg I."/>
            <person name="Brannstrom I.O."/>
            <person name="Guillou S."/>
            <person name="Cros-Aarteil S."/>
            <person name="Calhoun S."/>
            <person name="Haridas S."/>
            <person name="Kuo A."/>
            <person name="Mondo S."/>
            <person name="Pangilinan J."/>
            <person name="Riley R."/>
            <person name="LaButti K."/>
            <person name="Andreopoulos B."/>
            <person name="Lipzen A."/>
            <person name="Chen C."/>
            <person name="Yan M."/>
            <person name="Daum C."/>
            <person name="Ng V."/>
            <person name="Clum A."/>
            <person name="Steindorff A."/>
            <person name="Ohm R.A."/>
            <person name="Martin F."/>
            <person name="Silar P."/>
            <person name="Natvig D.O."/>
            <person name="Lalanne C."/>
            <person name="Gautier V."/>
            <person name="Ament-Velasquez S.L."/>
            <person name="Kruys A."/>
            <person name="Hutchinson M.I."/>
            <person name="Powell A.J."/>
            <person name="Barry K."/>
            <person name="Miller A.N."/>
            <person name="Grigoriev I.V."/>
            <person name="Debuchy R."/>
            <person name="Gladieux P."/>
            <person name="Hiltunen Thoren M."/>
            <person name="Johannesson H."/>
        </authorList>
    </citation>
    <scope>NUCLEOTIDE SEQUENCE</scope>
    <source>
        <strain evidence="9">CBS 757.83</strain>
    </source>
</reference>
<keyword evidence="5" id="KW-0560">Oxidoreductase</keyword>
<dbReference type="InterPro" id="IPR020843">
    <property type="entry name" value="ER"/>
</dbReference>
<evidence type="ECO:0000256" key="1">
    <source>
        <dbReference type="ARBA" id="ARBA00001947"/>
    </source>
</evidence>
<dbReference type="GO" id="GO:0005737">
    <property type="term" value="C:cytoplasm"/>
    <property type="evidence" value="ECO:0007669"/>
    <property type="project" value="TreeGrafter"/>
</dbReference>
<dbReference type="InterPro" id="IPR013149">
    <property type="entry name" value="ADH-like_C"/>
</dbReference>
<keyword evidence="4 7" id="KW-0862">Zinc</keyword>
<dbReference type="Pfam" id="PF08240">
    <property type="entry name" value="ADH_N"/>
    <property type="match status" value="1"/>
</dbReference>
<proteinExistence type="inferred from homology"/>
<dbReference type="PROSITE" id="PS00059">
    <property type="entry name" value="ADH_ZINC"/>
    <property type="match status" value="1"/>
</dbReference>
<comment type="cofactor">
    <cofactor evidence="1 7">
        <name>Zn(2+)</name>
        <dbReference type="ChEBI" id="CHEBI:29105"/>
    </cofactor>
</comment>
<evidence type="ECO:0000313" key="10">
    <source>
        <dbReference type="Proteomes" id="UP001305647"/>
    </source>
</evidence>
<dbReference type="EMBL" id="MU863654">
    <property type="protein sequence ID" value="KAK4098941.1"/>
    <property type="molecule type" value="Genomic_DNA"/>
</dbReference>
<accession>A0AAN6Q0V0</accession>
<evidence type="ECO:0000256" key="6">
    <source>
        <dbReference type="ARBA" id="ARBA00023027"/>
    </source>
</evidence>
<dbReference type="InterPro" id="IPR036291">
    <property type="entry name" value="NAD(P)-bd_dom_sf"/>
</dbReference>